<feature type="domain" description="Glycosyl transferase family 1" evidence="1">
    <location>
        <begin position="236"/>
        <end position="381"/>
    </location>
</feature>
<dbReference type="EC" id="2.4.-.-" evidence="2"/>
<evidence type="ECO:0000313" key="3">
    <source>
        <dbReference type="Proteomes" id="UP001324380"/>
    </source>
</evidence>
<dbReference type="CDD" id="cd03801">
    <property type="entry name" value="GT4_PimA-like"/>
    <property type="match status" value="1"/>
</dbReference>
<dbReference type="SUPFAM" id="SSF53756">
    <property type="entry name" value="UDP-Glycosyltransferase/glycogen phosphorylase"/>
    <property type="match status" value="1"/>
</dbReference>
<dbReference type="RefSeq" id="WP_321565832.1">
    <property type="nucleotide sequence ID" value="NZ_CP139558.1"/>
</dbReference>
<proteinExistence type="predicted"/>
<protein>
    <submittedName>
        <fullName evidence="2">Glycosyltransferase family 4 protein</fullName>
        <ecNumber evidence="2">2.4.-.-</ecNumber>
    </submittedName>
</protein>
<dbReference type="InterPro" id="IPR001296">
    <property type="entry name" value="Glyco_trans_1"/>
</dbReference>
<dbReference type="InterPro" id="IPR050194">
    <property type="entry name" value="Glycosyltransferase_grp1"/>
</dbReference>
<keyword evidence="3" id="KW-1185">Reference proteome</keyword>
<dbReference type="PANTHER" id="PTHR45947:SF3">
    <property type="entry name" value="SULFOQUINOVOSYL TRANSFERASE SQD2"/>
    <property type="match status" value="1"/>
</dbReference>
<dbReference type="Gene3D" id="3.40.50.2000">
    <property type="entry name" value="Glycogen Phosphorylase B"/>
    <property type="match status" value="2"/>
</dbReference>
<dbReference type="GO" id="GO:0016757">
    <property type="term" value="F:glycosyltransferase activity"/>
    <property type="evidence" value="ECO:0007669"/>
    <property type="project" value="UniProtKB-KW"/>
</dbReference>
<dbReference type="Proteomes" id="UP001324380">
    <property type="component" value="Chromosome"/>
</dbReference>
<gene>
    <name evidence="2" type="ORF">SNE25_14555</name>
</gene>
<organism evidence="2 3">
    <name type="scientific">Mucilaginibacter sabulilitoris</name>
    <dbReference type="NCBI Taxonomy" id="1173583"/>
    <lineage>
        <taxon>Bacteria</taxon>
        <taxon>Pseudomonadati</taxon>
        <taxon>Bacteroidota</taxon>
        <taxon>Sphingobacteriia</taxon>
        <taxon>Sphingobacteriales</taxon>
        <taxon>Sphingobacteriaceae</taxon>
        <taxon>Mucilaginibacter</taxon>
    </lineage>
</organism>
<evidence type="ECO:0000259" key="1">
    <source>
        <dbReference type="Pfam" id="PF00534"/>
    </source>
</evidence>
<sequence length="433" mass="49052">MKKKILISAYAISPFRGSEYGAAWNTIIHLASQHDLWVLYGMSDNFMGDTQTMKKYIMNSPVPNVEFIEVKPGGLARAITLLDKAGFGWFFYFAYYLWQRRALKAAREILKIVDIDVVHQLGPIGFREPGFLWRLNKPMVWGPIGGMNVINQELLDGKPFLTRVKFSIKNSINRFQLSYSKRIKKAFSRADILIAATSAGKQTISEKFGAKSYYLPEQGTVTHPFLDETKFDHIKQQVHLVWSGSLIERKNFALCLDALSRVERNNWILHVVGSGPLKKKLQAKAAALQLMDRIKWHGHLPRTEAVRIMSGAHLHIISSIAEDNPAVIFEALTYGIPTLTIDHCGMRDVICNKCGFKIKPDMHNIMVDEMSHVLNDLLSDPHLLVELAQTTLLCADNHSWDKRLSKLSEMYDDAALVYSGRFKSPSTQTTLFA</sequence>
<keyword evidence="2" id="KW-0328">Glycosyltransferase</keyword>
<evidence type="ECO:0000313" key="2">
    <source>
        <dbReference type="EMBL" id="WPU96743.1"/>
    </source>
</evidence>
<keyword evidence="2" id="KW-0808">Transferase</keyword>
<dbReference type="EMBL" id="CP139558">
    <property type="protein sequence ID" value="WPU96743.1"/>
    <property type="molecule type" value="Genomic_DNA"/>
</dbReference>
<name>A0ABZ0TX58_9SPHI</name>
<dbReference type="PANTHER" id="PTHR45947">
    <property type="entry name" value="SULFOQUINOVOSYL TRANSFERASE SQD2"/>
    <property type="match status" value="1"/>
</dbReference>
<accession>A0ABZ0TX58</accession>
<dbReference type="Pfam" id="PF00534">
    <property type="entry name" value="Glycos_transf_1"/>
    <property type="match status" value="1"/>
</dbReference>
<reference evidence="2 3" key="1">
    <citation type="submission" date="2023-11" db="EMBL/GenBank/DDBJ databases">
        <title>Analysis of the Genomes of Mucilaginibacter gossypii cycad 4 and M. sabulilitoris SNA2: microbes with the potential for plant growth promotion.</title>
        <authorList>
            <person name="Hirsch A.M."/>
            <person name="Humm E."/>
            <person name="Rubbi M."/>
            <person name="Del Vecchio G."/>
            <person name="Ha S.M."/>
            <person name="Pellegrini M."/>
            <person name="Gunsalus R.P."/>
        </authorList>
    </citation>
    <scope>NUCLEOTIDE SEQUENCE [LARGE SCALE GENOMIC DNA]</scope>
    <source>
        <strain evidence="2 3">SNA2</strain>
    </source>
</reference>